<evidence type="ECO:0000313" key="2">
    <source>
        <dbReference type="EMBL" id="CAA9376794.1"/>
    </source>
</evidence>
<feature type="region of interest" description="Disordered" evidence="1">
    <location>
        <begin position="155"/>
        <end position="188"/>
    </location>
</feature>
<feature type="compositionally biased region" description="Low complexity" evidence="1">
    <location>
        <begin position="165"/>
        <end position="174"/>
    </location>
</feature>
<dbReference type="EMBL" id="CADCUN010000061">
    <property type="protein sequence ID" value="CAA9376794.1"/>
    <property type="molecule type" value="Genomic_DNA"/>
</dbReference>
<feature type="region of interest" description="Disordered" evidence="1">
    <location>
        <begin position="1"/>
        <end position="120"/>
    </location>
</feature>
<sequence length="188" mass="20012">ERRDGAGARHAAAGHGRAGRSPLRRLGGAAARRQRGRCPRGGAQPTHARAGDRGARALGIAVRRAGGALPGRSCLTRRRPRRGTAPRSGGRARRVPAHRGQAGDGRPRHAGGAARREPQRAAGLRRLRGVGCGAAARRDRRGELVCRERGAGRRLPVRHQRAVARRVASSARSARVAHHPAPRSRTEL</sequence>
<proteinExistence type="predicted"/>
<feature type="non-terminal residue" evidence="2">
    <location>
        <position position="188"/>
    </location>
</feature>
<evidence type="ECO:0000256" key="1">
    <source>
        <dbReference type="SAM" id="MobiDB-lite"/>
    </source>
</evidence>
<reference evidence="2" key="1">
    <citation type="submission" date="2020-02" db="EMBL/GenBank/DDBJ databases">
        <authorList>
            <person name="Meier V. D."/>
        </authorList>
    </citation>
    <scope>NUCLEOTIDE SEQUENCE</scope>
    <source>
        <strain evidence="2">AVDCRST_MAG60</strain>
    </source>
</reference>
<feature type="compositionally biased region" description="Basic residues" evidence="1">
    <location>
        <begin position="75"/>
        <end position="97"/>
    </location>
</feature>
<feature type="non-terminal residue" evidence="2">
    <location>
        <position position="1"/>
    </location>
</feature>
<organism evidence="2">
    <name type="scientific">uncultured Nocardioides sp</name>
    <dbReference type="NCBI Taxonomy" id="198441"/>
    <lineage>
        <taxon>Bacteria</taxon>
        <taxon>Bacillati</taxon>
        <taxon>Actinomycetota</taxon>
        <taxon>Actinomycetes</taxon>
        <taxon>Propionibacteriales</taxon>
        <taxon>Nocardioidaceae</taxon>
        <taxon>Nocardioides</taxon>
        <taxon>environmental samples</taxon>
    </lineage>
</organism>
<dbReference type="AlphaFoldDB" id="A0A6J4N884"/>
<feature type="compositionally biased region" description="Basic residues" evidence="1">
    <location>
        <begin position="155"/>
        <end position="164"/>
    </location>
</feature>
<feature type="compositionally biased region" description="Low complexity" evidence="1">
    <location>
        <begin position="8"/>
        <end position="31"/>
    </location>
</feature>
<protein>
    <submittedName>
        <fullName evidence="2">Uncharacterized protein</fullName>
    </submittedName>
</protein>
<name>A0A6J4N884_9ACTN</name>
<gene>
    <name evidence="2" type="ORF">AVDCRST_MAG60-571</name>
</gene>
<accession>A0A6J4N884</accession>